<gene>
    <name evidence="1" type="ORF">SAMN02745118_00819</name>
</gene>
<evidence type="ECO:0008006" key="3">
    <source>
        <dbReference type="Google" id="ProtNLM"/>
    </source>
</evidence>
<name>A0A1T4KL05_9FIRM</name>
<dbReference type="InterPro" id="IPR021373">
    <property type="entry name" value="DUF2993"/>
</dbReference>
<dbReference type="Proteomes" id="UP000190625">
    <property type="component" value="Unassembled WGS sequence"/>
</dbReference>
<dbReference type="AlphaFoldDB" id="A0A1T4KL05"/>
<dbReference type="OrthoDB" id="2111570at2"/>
<dbReference type="Pfam" id="PF11209">
    <property type="entry name" value="LmeA"/>
    <property type="match status" value="1"/>
</dbReference>
<reference evidence="2" key="1">
    <citation type="submission" date="2017-02" db="EMBL/GenBank/DDBJ databases">
        <authorList>
            <person name="Varghese N."/>
            <person name="Submissions S."/>
        </authorList>
    </citation>
    <scope>NUCLEOTIDE SEQUENCE [LARGE SCALE GENOMIC DNA]</scope>
    <source>
        <strain evidence="2">ATCC BAA-73</strain>
    </source>
</reference>
<accession>A0A1T4KL05</accession>
<sequence length="229" mass="25954">MKRLTIVILLVLVISQLFLPGYFSNKLETGLEDQFKVNEYLEAEVNTFPALLMLTGKFQSVDLKGEDLTIDGLKVAKLQAKFTDVKLKPIGQKDSKWQLVAGKNQVLRLTLKEEDLQKYLADRLDVIKDLNLVLSPEQTIVTGKYNFFGNEIPLKLAGNFQLKDDKEKLTFIPNGLQVGELMVPKEINRQLMQNINFSLDLTKLPIPLQVNEIKVDKDKLLILGGVDKK</sequence>
<evidence type="ECO:0000313" key="1">
    <source>
        <dbReference type="EMBL" id="SJZ43047.1"/>
    </source>
</evidence>
<dbReference type="STRING" id="142842.SAMN02745118_00819"/>
<proteinExistence type="predicted"/>
<keyword evidence="2" id="KW-1185">Reference proteome</keyword>
<dbReference type="RefSeq" id="WP_078809312.1">
    <property type="nucleotide sequence ID" value="NZ_FUWM01000006.1"/>
</dbReference>
<dbReference type="EMBL" id="FUWM01000006">
    <property type="protein sequence ID" value="SJZ43047.1"/>
    <property type="molecule type" value="Genomic_DNA"/>
</dbReference>
<evidence type="ECO:0000313" key="2">
    <source>
        <dbReference type="Proteomes" id="UP000190625"/>
    </source>
</evidence>
<protein>
    <recommendedName>
        <fullName evidence="3">DUF2993 domain-containing protein</fullName>
    </recommendedName>
</protein>
<organism evidence="1 2">
    <name type="scientific">Selenihalanaerobacter shriftii</name>
    <dbReference type="NCBI Taxonomy" id="142842"/>
    <lineage>
        <taxon>Bacteria</taxon>
        <taxon>Bacillati</taxon>
        <taxon>Bacillota</taxon>
        <taxon>Clostridia</taxon>
        <taxon>Halanaerobiales</taxon>
        <taxon>Halobacteroidaceae</taxon>
        <taxon>Selenihalanaerobacter</taxon>
    </lineage>
</organism>